<organism evidence="2 3">
    <name type="scientific">Alteromonas marina</name>
    <dbReference type="NCBI Taxonomy" id="203795"/>
    <lineage>
        <taxon>Bacteria</taxon>
        <taxon>Pseudomonadati</taxon>
        <taxon>Pseudomonadota</taxon>
        <taxon>Gammaproteobacteria</taxon>
        <taxon>Alteromonadales</taxon>
        <taxon>Alteromonadaceae</taxon>
        <taxon>Alteromonas/Salinimonas group</taxon>
        <taxon>Alteromonas</taxon>
    </lineage>
</organism>
<dbReference type="EMBL" id="JWLW01000023">
    <property type="protein sequence ID" value="KHT50657.1"/>
    <property type="molecule type" value="Genomic_DNA"/>
</dbReference>
<protein>
    <recommendedName>
        <fullName evidence="4">Excinuclease ATPase subunit</fullName>
    </recommendedName>
</protein>
<keyword evidence="3" id="KW-1185">Reference proteome</keyword>
<dbReference type="RefSeq" id="WP_039221417.1">
    <property type="nucleotide sequence ID" value="NZ_JWLW01000023.1"/>
</dbReference>
<gene>
    <name evidence="2" type="ORF">RJ41_12765</name>
</gene>
<evidence type="ECO:0000313" key="2">
    <source>
        <dbReference type="EMBL" id="KHT50657.1"/>
    </source>
</evidence>
<evidence type="ECO:0008006" key="4">
    <source>
        <dbReference type="Google" id="ProtNLM"/>
    </source>
</evidence>
<comment type="caution">
    <text evidence="2">The sequence shown here is derived from an EMBL/GenBank/DDBJ whole genome shotgun (WGS) entry which is preliminary data.</text>
</comment>
<evidence type="ECO:0000313" key="3">
    <source>
        <dbReference type="Proteomes" id="UP000031197"/>
    </source>
</evidence>
<dbReference type="OrthoDB" id="6388153at2"/>
<name>A0A0B3YC28_9ALTE</name>
<dbReference type="Proteomes" id="UP000031197">
    <property type="component" value="Unassembled WGS sequence"/>
</dbReference>
<feature type="compositionally biased region" description="Low complexity" evidence="1">
    <location>
        <begin position="51"/>
        <end position="66"/>
    </location>
</feature>
<evidence type="ECO:0000256" key="1">
    <source>
        <dbReference type="SAM" id="MobiDB-lite"/>
    </source>
</evidence>
<dbReference type="AlphaFoldDB" id="A0A0B3YC28"/>
<accession>A0A0B3YC28</accession>
<reference evidence="2 3" key="1">
    <citation type="submission" date="2014-12" db="EMBL/GenBank/DDBJ databases">
        <title>Genome sequencing of Alteromonas marina AD001.</title>
        <authorList>
            <person name="Adrian T.G.S."/>
            <person name="Chan K.G."/>
        </authorList>
    </citation>
    <scope>NUCLEOTIDE SEQUENCE [LARGE SCALE GENOMIC DNA]</scope>
    <source>
        <strain evidence="2 3">AD001</strain>
    </source>
</reference>
<feature type="region of interest" description="Disordered" evidence="1">
    <location>
        <begin position="38"/>
        <end position="66"/>
    </location>
</feature>
<sequence>MTSVDGLGAGSAFAAAQYGLQNASDGISQAASNIAQRTAEDAVAPAQPIATNTDTINTSSNSTSTSTRLTDDLIALNVNERNAQASAKVLGVADEMLGTIIDVLA</sequence>
<proteinExistence type="predicted"/>